<dbReference type="EMBL" id="LCYC01000039">
    <property type="protein sequence ID" value="KWV76270.1"/>
    <property type="molecule type" value="Genomic_DNA"/>
</dbReference>
<feature type="transmembrane region" description="Helical" evidence="1">
    <location>
        <begin position="151"/>
        <end position="172"/>
    </location>
</feature>
<keyword evidence="1" id="KW-0472">Membrane</keyword>
<proteinExistence type="predicted"/>
<feature type="transmembrane region" description="Helical" evidence="1">
    <location>
        <begin position="12"/>
        <end position="31"/>
    </location>
</feature>
<sequence length="302" mass="32453">MDSSIRRGSWEMVAAMLISGSIGWFVLVSGVSVIEVVFWRCVIGALTLLLVCAWLGYLRVDLLSWAKLGLAVLSGVAIVGNWLLLFESYSRASIAISTAVYNVQPFMLVMLAAVFLGEKITVQKLAWLSVAFLGMLAIVTAHGEQTGGGDYLVGIALALGAAFLYAIAALIIKRLKEIPPHLMALIQVATGAVLLAPLVPWNGLPASTNAWAALLTLGVVHTGLMYVLLYGAIQKLPTAITGALSFIYPIAAIFVDWIAFGHRLGWLQWLGVAAILLAAAGLQRGWWWPRNLGRSELAREEG</sequence>
<feature type="transmembrane region" description="Helical" evidence="1">
    <location>
        <begin position="65"/>
        <end position="86"/>
    </location>
</feature>
<dbReference type="Pfam" id="PF00892">
    <property type="entry name" value="EamA"/>
    <property type="match status" value="2"/>
</dbReference>
<feature type="transmembrane region" description="Helical" evidence="1">
    <location>
        <begin position="184"/>
        <end position="204"/>
    </location>
</feature>
<dbReference type="InterPro" id="IPR000620">
    <property type="entry name" value="EamA_dom"/>
</dbReference>
<reference evidence="3 4" key="1">
    <citation type="submission" date="2015-05" db="EMBL/GenBank/DDBJ databases">
        <title>A genomic and transcriptomic approach to investigate the blue pigment phenotype in Pseudomonas fluorescens.</title>
        <authorList>
            <person name="Andreani N.A."/>
            <person name="Cardazzo B."/>
        </authorList>
    </citation>
    <scope>NUCLEOTIDE SEQUENCE [LARGE SCALE GENOMIC DNA]</scope>
    <source>
        <strain evidence="3 4">Ps_40</strain>
    </source>
</reference>
<dbReference type="PATRIC" id="fig|294.195.peg.2789"/>
<name>A0A109KVQ5_PSEFL</name>
<dbReference type="InterPro" id="IPR037185">
    <property type="entry name" value="EmrE-like"/>
</dbReference>
<comment type="caution">
    <text evidence="3">The sequence shown here is derived from an EMBL/GenBank/DDBJ whole genome shotgun (WGS) entry which is preliminary data.</text>
</comment>
<evidence type="ECO:0000256" key="1">
    <source>
        <dbReference type="SAM" id="Phobius"/>
    </source>
</evidence>
<feature type="domain" description="EamA" evidence="2">
    <location>
        <begin position="153"/>
        <end position="280"/>
    </location>
</feature>
<feature type="transmembrane region" description="Helical" evidence="1">
    <location>
        <begin position="92"/>
        <end position="116"/>
    </location>
</feature>
<dbReference type="AlphaFoldDB" id="A0A109KVQ5"/>
<dbReference type="Proteomes" id="UP000063434">
    <property type="component" value="Unassembled WGS sequence"/>
</dbReference>
<dbReference type="GO" id="GO:0016020">
    <property type="term" value="C:membrane"/>
    <property type="evidence" value="ECO:0007669"/>
    <property type="project" value="InterPro"/>
</dbReference>
<organism evidence="3 4">
    <name type="scientific">Pseudomonas fluorescens</name>
    <dbReference type="NCBI Taxonomy" id="294"/>
    <lineage>
        <taxon>Bacteria</taxon>
        <taxon>Pseudomonadati</taxon>
        <taxon>Pseudomonadota</taxon>
        <taxon>Gammaproteobacteria</taxon>
        <taxon>Pseudomonadales</taxon>
        <taxon>Pseudomonadaceae</taxon>
        <taxon>Pseudomonas</taxon>
    </lineage>
</organism>
<evidence type="ECO:0000313" key="3">
    <source>
        <dbReference type="EMBL" id="KWV76270.1"/>
    </source>
</evidence>
<evidence type="ECO:0000313" key="4">
    <source>
        <dbReference type="Proteomes" id="UP000063434"/>
    </source>
</evidence>
<feature type="transmembrane region" description="Helical" evidence="1">
    <location>
        <begin position="37"/>
        <end position="58"/>
    </location>
</feature>
<accession>A0A109KVQ5</accession>
<evidence type="ECO:0000259" key="2">
    <source>
        <dbReference type="Pfam" id="PF00892"/>
    </source>
</evidence>
<feature type="transmembrane region" description="Helical" evidence="1">
    <location>
        <begin position="266"/>
        <end position="287"/>
    </location>
</feature>
<dbReference type="RefSeq" id="WP_056785488.1">
    <property type="nucleotide sequence ID" value="NZ_LCYC01000039.1"/>
</dbReference>
<dbReference type="PANTHER" id="PTHR22911">
    <property type="entry name" value="ACYL-MALONYL CONDENSING ENZYME-RELATED"/>
    <property type="match status" value="1"/>
</dbReference>
<feature type="domain" description="EamA" evidence="2">
    <location>
        <begin position="12"/>
        <end position="139"/>
    </location>
</feature>
<dbReference type="PANTHER" id="PTHR22911:SF102">
    <property type="entry name" value="MEMBRANE PROTEIN"/>
    <property type="match status" value="1"/>
</dbReference>
<dbReference type="SUPFAM" id="SSF103481">
    <property type="entry name" value="Multidrug resistance efflux transporter EmrE"/>
    <property type="match status" value="2"/>
</dbReference>
<feature type="transmembrane region" description="Helical" evidence="1">
    <location>
        <begin position="240"/>
        <end position="260"/>
    </location>
</feature>
<keyword evidence="1" id="KW-1133">Transmembrane helix</keyword>
<feature type="transmembrane region" description="Helical" evidence="1">
    <location>
        <begin position="210"/>
        <end position="233"/>
    </location>
</feature>
<protein>
    <submittedName>
        <fullName evidence="3">EamA-like transporter family protein</fullName>
    </submittedName>
</protein>
<keyword evidence="1" id="KW-0812">Transmembrane</keyword>
<feature type="transmembrane region" description="Helical" evidence="1">
    <location>
        <begin position="125"/>
        <end position="145"/>
    </location>
</feature>
<gene>
    <name evidence="3" type="ORF">PFL603g_02610</name>
</gene>